<proteinExistence type="predicted"/>
<dbReference type="HOGENOM" id="CLU_1326588_0_0_1"/>
<dbReference type="AlphaFoldDB" id="E4ZLU6"/>
<accession>E4ZLU6</accession>
<keyword evidence="3" id="KW-1185">Reference proteome</keyword>
<evidence type="ECO:0000313" key="2">
    <source>
        <dbReference type="EMBL" id="CBX92776.1"/>
    </source>
</evidence>
<name>E4ZLU6_LEPMJ</name>
<organism evidence="3">
    <name type="scientific">Leptosphaeria maculans (strain JN3 / isolate v23.1.3 / race Av1-4-5-6-7-8)</name>
    <name type="common">Blackleg fungus</name>
    <name type="synonym">Phoma lingam</name>
    <dbReference type="NCBI Taxonomy" id="985895"/>
    <lineage>
        <taxon>Eukaryota</taxon>
        <taxon>Fungi</taxon>
        <taxon>Dikarya</taxon>
        <taxon>Ascomycota</taxon>
        <taxon>Pezizomycotina</taxon>
        <taxon>Dothideomycetes</taxon>
        <taxon>Pleosporomycetidae</taxon>
        <taxon>Pleosporales</taxon>
        <taxon>Pleosporineae</taxon>
        <taxon>Leptosphaeriaceae</taxon>
        <taxon>Plenodomus</taxon>
        <taxon>Plenodomus lingam/Leptosphaeria maculans species complex</taxon>
    </lineage>
</organism>
<feature type="compositionally biased region" description="Polar residues" evidence="1">
    <location>
        <begin position="139"/>
        <end position="148"/>
    </location>
</feature>
<evidence type="ECO:0000313" key="3">
    <source>
        <dbReference type="Proteomes" id="UP000002668"/>
    </source>
</evidence>
<dbReference type="InParanoid" id="E4ZLU6"/>
<feature type="region of interest" description="Disordered" evidence="1">
    <location>
        <begin position="1"/>
        <end position="21"/>
    </location>
</feature>
<dbReference type="Proteomes" id="UP000002668">
    <property type="component" value="Genome"/>
</dbReference>
<protein>
    <submittedName>
        <fullName evidence="2">Predicted protein</fullName>
    </submittedName>
</protein>
<feature type="region of interest" description="Disordered" evidence="1">
    <location>
        <begin position="131"/>
        <end position="158"/>
    </location>
</feature>
<evidence type="ECO:0000256" key="1">
    <source>
        <dbReference type="SAM" id="MobiDB-lite"/>
    </source>
</evidence>
<gene>
    <name evidence="2" type="ORF">LEMA_P054820.1</name>
</gene>
<dbReference type="EMBL" id="FP929094">
    <property type="protein sequence ID" value="CBX92776.1"/>
    <property type="molecule type" value="Genomic_DNA"/>
</dbReference>
<reference evidence="3" key="1">
    <citation type="journal article" date="2011" name="Nat. Commun.">
        <title>Effector diversification within compartments of the Leptosphaeria maculans genome affected by Repeat-Induced Point mutations.</title>
        <authorList>
            <person name="Rouxel T."/>
            <person name="Grandaubert J."/>
            <person name="Hane J.K."/>
            <person name="Hoede C."/>
            <person name="van de Wouw A.P."/>
            <person name="Couloux A."/>
            <person name="Dominguez V."/>
            <person name="Anthouard V."/>
            <person name="Bally P."/>
            <person name="Bourras S."/>
            <person name="Cozijnsen A.J."/>
            <person name="Ciuffetti L.M."/>
            <person name="Degrave A."/>
            <person name="Dilmaghani A."/>
            <person name="Duret L."/>
            <person name="Fudal I."/>
            <person name="Goodwin S.B."/>
            <person name="Gout L."/>
            <person name="Glaser N."/>
            <person name="Linglin J."/>
            <person name="Kema G.H.J."/>
            <person name="Lapalu N."/>
            <person name="Lawrence C.B."/>
            <person name="May K."/>
            <person name="Meyer M."/>
            <person name="Ollivier B."/>
            <person name="Poulain J."/>
            <person name="Schoch C.L."/>
            <person name="Simon A."/>
            <person name="Spatafora J.W."/>
            <person name="Stachowiak A."/>
            <person name="Turgeon B.G."/>
            <person name="Tyler B.M."/>
            <person name="Vincent D."/>
            <person name="Weissenbach J."/>
            <person name="Amselem J."/>
            <person name="Quesneville H."/>
            <person name="Oliver R.P."/>
            <person name="Wincker P."/>
            <person name="Balesdent M.-H."/>
            <person name="Howlett B.J."/>
        </authorList>
    </citation>
    <scope>NUCLEOTIDE SEQUENCE [LARGE SCALE GENOMIC DNA]</scope>
    <source>
        <strain evidence="3">JN3 / isolate v23.1.3 / race Av1-4-5-6-7-8</strain>
    </source>
</reference>
<dbReference type="VEuPathDB" id="FungiDB:LEMA_P054820.1"/>
<feature type="compositionally biased region" description="Basic and acidic residues" evidence="1">
    <location>
        <begin position="149"/>
        <end position="158"/>
    </location>
</feature>
<sequence>MVISEGGCSDSLRADRRRRRVSSDRYHPPEFFIRPQQCILLHTYSNPLLYLGHYGRSSHGIPATGGSSLTVTWRQMTDTFARSSYTRLLSRVSNADLDGIDVVTDPSHVRKATADLSRGFRPRPGLPTCSKSGARKRNATQGNATQLTVDKRGVGHGEPKSRAWFVSGRATPRFLVLPGFKSGQSPRPLVVLVAPGASLFEIYSSPG</sequence>